<reference evidence="14 15" key="1">
    <citation type="submission" date="2022-05" db="EMBL/GenBank/DDBJ databases">
        <title>Seasonal and diel survey of microbial diversity of the Tyrrhenian coast.</title>
        <authorList>
            <person name="Gattoni G."/>
            <person name="Corral P."/>
        </authorList>
    </citation>
    <scope>NUCLEOTIDE SEQUENCE [LARGE SCALE GENOMIC DNA]</scope>
    <source>
        <strain evidence="14 15">V10</strain>
    </source>
</reference>
<evidence type="ECO:0000256" key="6">
    <source>
        <dbReference type="ARBA" id="ARBA00022741"/>
    </source>
</evidence>
<evidence type="ECO:0000256" key="7">
    <source>
        <dbReference type="ARBA" id="ARBA00022777"/>
    </source>
</evidence>
<keyword evidence="9" id="KW-0289">Folate biosynthesis</keyword>
<evidence type="ECO:0000256" key="2">
    <source>
        <dbReference type="ARBA" id="ARBA00005810"/>
    </source>
</evidence>
<keyword evidence="15" id="KW-1185">Reference proteome</keyword>
<keyword evidence="6" id="KW-0547">Nucleotide-binding</keyword>
<gene>
    <name evidence="14" type="primary">folK</name>
    <name evidence="14" type="ORF">M3N55_05900</name>
</gene>
<dbReference type="PANTHER" id="PTHR43071">
    <property type="entry name" value="2-AMINO-4-HYDROXY-6-HYDROXYMETHYLDIHYDROPTERIDINE PYROPHOSPHOKINASE"/>
    <property type="match status" value="1"/>
</dbReference>
<dbReference type="NCBIfam" id="TIGR01498">
    <property type="entry name" value="folK"/>
    <property type="match status" value="1"/>
</dbReference>
<dbReference type="RefSeq" id="WP_249057349.1">
    <property type="nucleotide sequence ID" value="NZ_JALZWP010000004.1"/>
</dbReference>
<evidence type="ECO:0000256" key="1">
    <source>
        <dbReference type="ARBA" id="ARBA00005051"/>
    </source>
</evidence>
<keyword evidence="7" id="KW-0418">Kinase</keyword>
<organism evidence="14 15">
    <name type="scientific">Roseinatronobacter domitianus</name>
    <dbReference type="NCBI Taxonomy" id="2940293"/>
    <lineage>
        <taxon>Bacteria</taxon>
        <taxon>Pseudomonadati</taxon>
        <taxon>Pseudomonadota</taxon>
        <taxon>Alphaproteobacteria</taxon>
        <taxon>Rhodobacterales</taxon>
        <taxon>Paracoccaceae</taxon>
        <taxon>Roseinatronobacter</taxon>
    </lineage>
</organism>
<accession>A0ABT0M0S3</accession>
<evidence type="ECO:0000256" key="12">
    <source>
        <dbReference type="ARBA" id="ARBA00033413"/>
    </source>
</evidence>
<dbReference type="Pfam" id="PF01288">
    <property type="entry name" value="HPPK"/>
    <property type="match status" value="1"/>
</dbReference>
<evidence type="ECO:0000256" key="11">
    <source>
        <dbReference type="ARBA" id="ARBA00029766"/>
    </source>
</evidence>
<evidence type="ECO:0000256" key="5">
    <source>
        <dbReference type="ARBA" id="ARBA00022679"/>
    </source>
</evidence>
<keyword evidence="5 14" id="KW-0808">Transferase</keyword>
<dbReference type="Gene3D" id="3.30.70.560">
    <property type="entry name" value="7,8-Dihydro-6-hydroxymethylpterin-pyrophosphokinase HPPK"/>
    <property type="match status" value="1"/>
</dbReference>
<evidence type="ECO:0000256" key="4">
    <source>
        <dbReference type="ARBA" id="ARBA00016218"/>
    </source>
</evidence>
<evidence type="ECO:0000256" key="10">
    <source>
        <dbReference type="ARBA" id="ARBA00029409"/>
    </source>
</evidence>
<dbReference type="InterPro" id="IPR035907">
    <property type="entry name" value="Hppk_sf"/>
</dbReference>
<evidence type="ECO:0000313" key="15">
    <source>
        <dbReference type="Proteomes" id="UP001202550"/>
    </source>
</evidence>
<proteinExistence type="inferred from homology"/>
<evidence type="ECO:0000259" key="13">
    <source>
        <dbReference type="Pfam" id="PF01288"/>
    </source>
</evidence>
<keyword evidence="8" id="KW-0067">ATP-binding</keyword>
<dbReference type="CDD" id="cd00483">
    <property type="entry name" value="HPPK"/>
    <property type="match status" value="1"/>
</dbReference>
<evidence type="ECO:0000256" key="3">
    <source>
        <dbReference type="ARBA" id="ARBA00013253"/>
    </source>
</evidence>
<dbReference type="InterPro" id="IPR000550">
    <property type="entry name" value="Hppk"/>
</dbReference>
<dbReference type="Proteomes" id="UP001202550">
    <property type="component" value="Unassembled WGS sequence"/>
</dbReference>
<sequence length="193" mass="21058">MTNVAECNSVLVAIGANLSGQMDSPKGQVVAAAAQLADHDLHIISRSHLYSTACFPRGAGPDFVNAAVLCRTALSPKAALDRLHKIEDQMGRRRQTRWGARVIDMDLLGYGARVLPDRAGYEQWAGLDAAAQSSLAPKELILPHPRLHERAFVLVPLMDIAPDWVHPVLGQSVRQMHAALDPAELEEIHRLVD</sequence>
<feature type="domain" description="7,8-dihydro-6-hydroxymethylpterin-pyrophosphokinase" evidence="13">
    <location>
        <begin position="12"/>
        <end position="162"/>
    </location>
</feature>
<comment type="function">
    <text evidence="10">Catalyzes the transfer of pyrophosphate from adenosine triphosphate (ATP) to 6-hydroxymethyl-7,8-dihydropterin, an enzymatic step in folate biosynthesis pathway.</text>
</comment>
<comment type="similarity">
    <text evidence="2">Belongs to the HPPK family.</text>
</comment>
<protein>
    <recommendedName>
        <fullName evidence="4">2-amino-4-hydroxy-6-hydroxymethyldihydropteridine pyrophosphokinase</fullName>
        <ecNumber evidence="3">2.7.6.3</ecNumber>
    </recommendedName>
    <alternativeName>
        <fullName evidence="11">6-hydroxymethyl-7,8-dihydropterin pyrophosphokinase</fullName>
    </alternativeName>
    <alternativeName>
        <fullName evidence="12">7,8-dihydro-6-hydroxymethylpterin-pyrophosphokinase</fullName>
    </alternativeName>
</protein>
<dbReference type="SUPFAM" id="SSF55083">
    <property type="entry name" value="6-hydroxymethyl-7,8-dihydropterin pyrophosphokinase, HPPK"/>
    <property type="match status" value="1"/>
</dbReference>
<name>A0ABT0M0S3_9RHOB</name>
<comment type="caution">
    <text evidence="14">The sequence shown here is derived from an EMBL/GenBank/DDBJ whole genome shotgun (WGS) entry which is preliminary data.</text>
</comment>
<dbReference type="EC" id="2.7.6.3" evidence="3"/>
<dbReference type="PANTHER" id="PTHR43071:SF1">
    <property type="entry name" value="2-AMINO-4-HYDROXY-6-HYDROXYMETHYLDIHYDROPTERIDINE PYROPHOSPHOKINASE"/>
    <property type="match status" value="1"/>
</dbReference>
<evidence type="ECO:0000256" key="9">
    <source>
        <dbReference type="ARBA" id="ARBA00022909"/>
    </source>
</evidence>
<dbReference type="EMBL" id="JALZWP010000004">
    <property type="protein sequence ID" value="MCL1628258.1"/>
    <property type="molecule type" value="Genomic_DNA"/>
</dbReference>
<evidence type="ECO:0000313" key="14">
    <source>
        <dbReference type="EMBL" id="MCL1628258.1"/>
    </source>
</evidence>
<dbReference type="GO" id="GO:0003848">
    <property type="term" value="F:2-amino-4-hydroxy-6-hydroxymethyldihydropteridine diphosphokinase activity"/>
    <property type="evidence" value="ECO:0007669"/>
    <property type="project" value="UniProtKB-EC"/>
</dbReference>
<evidence type="ECO:0000256" key="8">
    <source>
        <dbReference type="ARBA" id="ARBA00022840"/>
    </source>
</evidence>
<comment type="pathway">
    <text evidence="1">Cofactor biosynthesis; tetrahydrofolate biosynthesis; 2-amino-4-hydroxy-6-hydroxymethyl-7,8-dihydropteridine diphosphate from 7,8-dihydroneopterin triphosphate: step 4/4.</text>
</comment>